<dbReference type="HAMAP" id="MF_01345_B">
    <property type="entry name" value="Ribosomal_uS17_B"/>
    <property type="match status" value="1"/>
</dbReference>
<evidence type="ECO:0000256" key="2">
    <source>
        <dbReference type="ARBA" id="ARBA00022730"/>
    </source>
</evidence>
<accession>A0A9D6UK64</accession>
<protein>
    <recommendedName>
        <fullName evidence="6">Small ribosomal subunit protein uS17</fullName>
    </recommendedName>
</protein>
<dbReference type="Pfam" id="PF00366">
    <property type="entry name" value="Ribosomal_S17"/>
    <property type="match status" value="1"/>
</dbReference>
<dbReference type="GO" id="GO:0019843">
    <property type="term" value="F:rRNA binding"/>
    <property type="evidence" value="ECO:0007669"/>
    <property type="project" value="UniProtKB-UniRule"/>
</dbReference>
<keyword evidence="4 6" id="KW-0689">Ribosomal protein</keyword>
<dbReference type="PANTHER" id="PTHR10744">
    <property type="entry name" value="40S RIBOSOMAL PROTEIN S11 FAMILY MEMBER"/>
    <property type="match status" value="1"/>
</dbReference>
<dbReference type="Gene3D" id="2.40.50.140">
    <property type="entry name" value="Nucleic acid-binding proteins"/>
    <property type="match status" value="1"/>
</dbReference>
<dbReference type="GO" id="GO:0003735">
    <property type="term" value="F:structural constituent of ribosome"/>
    <property type="evidence" value="ECO:0007669"/>
    <property type="project" value="UniProtKB-UniRule"/>
</dbReference>
<dbReference type="InterPro" id="IPR019984">
    <property type="entry name" value="Ribosomal_uS17_bact/chlr"/>
</dbReference>
<evidence type="ECO:0000256" key="4">
    <source>
        <dbReference type="ARBA" id="ARBA00022980"/>
    </source>
</evidence>
<evidence type="ECO:0000256" key="5">
    <source>
        <dbReference type="ARBA" id="ARBA00023274"/>
    </source>
</evidence>
<sequence>MKRKIKKAVVVSANMQITIVVEVERVFQHPLYQKVIRITRKFKAHDELNRCKVGDRVEIMGIRPVSRDKHWCVVSPPKTDKEDQA</sequence>
<keyword evidence="2 6" id="KW-0699">rRNA-binding</keyword>
<keyword evidence="5 6" id="KW-0687">Ribonucleoprotein</keyword>
<proteinExistence type="inferred from homology"/>
<dbReference type="GO" id="GO:0022627">
    <property type="term" value="C:cytosolic small ribosomal subunit"/>
    <property type="evidence" value="ECO:0007669"/>
    <property type="project" value="UniProtKB-UniRule"/>
</dbReference>
<dbReference type="InterPro" id="IPR000266">
    <property type="entry name" value="Ribosomal_uS17"/>
</dbReference>
<dbReference type="InterPro" id="IPR012340">
    <property type="entry name" value="NA-bd_OB-fold"/>
</dbReference>
<reference evidence="7" key="1">
    <citation type="submission" date="2020-07" db="EMBL/GenBank/DDBJ databases">
        <title>Huge and variable diversity of episymbiotic CPR bacteria and DPANN archaea in groundwater ecosystems.</title>
        <authorList>
            <person name="He C.Y."/>
            <person name="Keren R."/>
            <person name="Whittaker M."/>
            <person name="Farag I.F."/>
            <person name="Doudna J."/>
            <person name="Cate J.H.D."/>
            <person name="Banfield J.F."/>
        </authorList>
    </citation>
    <scope>NUCLEOTIDE SEQUENCE</scope>
    <source>
        <strain evidence="7">NC_groundwater_1860_Pr3_B-0.1um_51_7</strain>
    </source>
</reference>
<dbReference type="SUPFAM" id="SSF50249">
    <property type="entry name" value="Nucleic acid-binding proteins"/>
    <property type="match status" value="1"/>
</dbReference>
<dbReference type="EMBL" id="JACRKR010000126">
    <property type="protein sequence ID" value="MBI5078879.1"/>
    <property type="molecule type" value="Genomic_DNA"/>
</dbReference>
<name>A0A9D6UK64_UNCSA</name>
<dbReference type="NCBIfam" id="NF004123">
    <property type="entry name" value="PRK05610.1"/>
    <property type="match status" value="1"/>
</dbReference>
<dbReference type="AlphaFoldDB" id="A0A9D6UK64"/>
<gene>
    <name evidence="6 7" type="primary">rpsQ</name>
    <name evidence="7" type="ORF">HZB08_02535</name>
</gene>
<evidence type="ECO:0000256" key="1">
    <source>
        <dbReference type="ARBA" id="ARBA00010254"/>
    </source>
</evidence>
<organism evidence="7 8">
    <name type="scientific">Candidatus Saganbacteria bacterium</name>
    <dbReference type="NCBI Taxonomy" id="2575572"/>
    <lineage>
        <taxon>Bacteria</taxon>
        <taxon>Bacillati</taxon>
        <taxon>Saganbacteria</taxon>
    </lineage>
</organism>
<dbReference type="NCBIfam" id="TIGR03635">
    <property type="entry name" value="uS17_bact"/>
    <property type="match status" value="1"/>
</dbReference>
<evidence type="ECO:0000313" key="7">
    <source>
        <dbReference type="EMBL" id="MBI5078879.1"/>
    </source>
</evidence>
<evidence type="ECO:0000256" key="6">
    <source>
        <dbReference type="HAMAP-Rule" id="MF_01345"/>
    </source>
</evidence>
<dbReference type="PRINTS" id="PR00973">
    <property type="entry name" value="RIBOSOMALS17"/>
</dbReference>
<evidence type="ECO:0000256" key="3">
    <source>
        <dbReference type="ARBA" id="ARBA00022884"/>
    </source>
</evidence>
<dbReference type="CDD" id="cd00364">
    <property type="entry name" value="Ribosomal_uS17"/>
    <property type="match status" value="1"/>
</dbReference>
<dbReference type="GO" id="GO:0006412">
    <property type="term" value="P:translation"/>
    <property type="evidence" value="ECO:0007669"/>
    <property type="project" value="UniProtKB-UniRule"/>
</dbReference>
<dbReference type="Proteomes" id="UP000808761">
    <property type="component" value="Unassembled WGS sequence"/>
</dbReference>
<comment type="caution">
    <text evidence="7">The sequence shown here is derived from an EMBL/GenBank/DDBJ whole genome shotgun (WGS) entry which is preliminary data.</text>
</comment>
<comment type="similarity">
    <text evidence="1 6">Belongs to the universal ribosomal protein uS17 family.</text>
</comment>
<dbReference type="PANTHER" id="PTHR10744:SF1">
    <property type="entry name" value="SMALL RIBOSOMAL SUBUNIT PROTEIN US17M"/>
    <property type="match status" value="1"/>
</dbReference>
<comment type="function">
    <text evidence="6">One of the primary rRNA binding proteins, it binds specifically to the 5'-end of 16S ribosomal RNA.</text>
</comment>
<keyword evidence="3 6" id="KW-0694">RNA-binding</keyword>
<comment type="subunit">
    <text evidence="6">Part of the 30S ribosomal subunit.</text>
</comment>
<evidence type="ECO:0000313" key="8">
    <source>
        <dbReference type="Proteomes" id="UP000808761"/>
    </source>
</evidence>